<dbReference type="EMBL" id="JACHNZ010000010">
    <property type="protein sequence ID" value="MBB4631527.1"/>
    <property type="molecule type" value="Genomic_DNA"/>
</dbReference>
<evidence type="ECO:0000256" key="1">
    <source>
        <dbReference type="SAM" id="SignalP"/>
    </source>
</evidence>
<dbReference type="InterPro" id="IPR003646">
    <property type="entry name" value="SH3-like_bac-type"/>
</dbReference>
<dbReference type="Gene3D" id="2.30.30.40">
    <property type="entry name" value="SH3 Domains"/>
    <property type="match status" value="1"/>
</dbReference>
<evidence type="ECO:0000259" key="2">
    <source>
        <dbReference type="PROSITE" id="PS51781"/>
    </source>
</evidence>
<feature type="chain" id="PRO_5030836863" evidence="1">
    <location>
        <begin position="31"/>
        <end position="176"/>
    </location>
</feature>
<comment type="caution">
    <text evidence="3">The sequence shown here is derived from an EMBL/GenBank/DDBJ whole genome shotgun (WGS) entry which is preliminary data.</text>
</comment>
<reference evidence="3 4" key="1">
    <citation type="submission" date="2020-08" db="EMBL/GenBank/DDBJ databases">
        <title>Genomic Encyclopedia of Type Strains, Phase IV (KMG-IV): sequencing the most valuable type-strain genomes for metagenomic binning, comparative biology and taxonomic classification.</title>
        <authorList>
            <person name="Goeker M."/>
        </authorList>
    </citation>
    <scope>NUCLEOTIDE SEQUENCE [LARGE SCALE GENOMIC DNA]</scope>
    <source>
        <strain evidence="3 4">DSM 17328</strain>
    </source>
</reference>
<sequence length="176" mass="19391">MARQFRFNSGMKRIIALLLTAAFAGTPAAAQDTDATKGLSGLPTPRWVSISSGEANMRAGPGETYPVTWTYMRKGLPLEVIREWGIWRQVRDPDGETGWMNKNLLSGKRTAMVRGKIANLYARAEFSSPPVWRAEPGVVADIQVCDEGWCRLSLGGRNGYVLAVDLWGVYKGETIN</sequence>
<keyword evidence="1" id="KW-0732">Signal</keyword>
<dbReference type="PROSITE" id="PS51781">
    <property type="entry name" value="SH3B"/>
    <property type="match status" value="1"/>
</dbReference>
<dbReference type="AlphaFoldDB" id="A0A7W7B035"/>
<organism evidence="3 4">
    <name type="scientific">Sphingosinicella soli</name>
    <dbReference type="NCBI Taxonomy" id="333708"/>
    <lineage>
        <taxon>Bacteria</taxon>
        <taxon>Pseudomonadati</taxon>
        <taxon>Pseudomonadota</taxon>
        <taxon>Alphaproteobacteria</taxon>
        <taxon>Sphingomonadales</taxon>
        <taxon>Sphingosinicellaceae</taxon>
        <taxon>Sphingosinicella</taxon>
    </lineage>
</organism>
<dbReference type="Proteomes" id="UP000566324">
    <property type="component" value="Unassembled WGS sequence"/>
</dbReference>
<feature type="signal peptide" evidence="1">
    <location>
        <begin position="1"/>
        <end position="30"/>
    </location>
</feature>
<dbReference type="InterPro" id="IPR010466">
    <property type="entry name" value="DUF1058"/>
</dbReference>
<accession>A0A7W7B035</accession>
<dbReference type="SMART" id="SM00287">
    <property type="entry name" value="SH3b"/>
    <property type="match status" value="1"/>
</dbReference>
<evidence type="ECO:0000313" key="4">
    <source>
        <dbReference type="Proteomes" id="UP000566324"/>
    </source>
</evidence>
<feature type="domain" description="SH3b" evidence="2">
    <location>
        <begin position="43"/>
        <end position="108"/>
    </location>
</feature>
<keyword evidence="4" id="KW-1185">Reference proteome</keyword>
<dbReference type="Pfam" id="PF06347">
    <property type="entry name" value="SH3_4"/>
    <property type="match status" value="2"/>
</dbReference>
<dbReference type="RefSeq" id="WP_184066371.1">
    <property type="nucleotide sequence ID" value="NZ_JACHNZ010000010.1"/>
</dbReference>
<gene>
    <name evidence="3" type="ORF">GGQ98_001139</name>
</gene>
<name>A0A7W7B035_9SPHN</name>
<proteinExistence type="predicted"/>
<protein>
    <submittedName>
        <fullName evidence="3">SH3-like domain-containing protein</fullName>
    </submittedName>
</protein>
<evidence type="ECO:0000313" key="3">
    <source>
        <dbReference type="EMBL" id="MBB4631527.1"/>
    </source>
</evidence>